<keyword evidence="6" id="KW-0235">DNA replication</keyword>
<evidence type="ECO:0000256" key="4">
    <source>
        <dbReference type="ARBA" id="ARBA00022679"/>
    </source>
</evidence>
<dbReference type="EMBL" id="MG571898">
    <property type="protein sequence ID" value="AWU66055.1"/>
    <property type="molecule type" value="Genomic_DNA"/>
</dbReference>
<dbReference type="GO" id="GO:0003677">
    <property type="term" value="F:DNA binding"/>
    <property type="evidence" value="ECO:0007669"/>
    <property type="project" value="UniProtKB-KW"/>
</dbReference>
<comment type="subcellular location">
    <subcellularLocation>
        <location evidence="2">Host nucleus</location>
    </subcellularLocation>
</comment>
<evidence type="ECO:0000256" key="17">
    <source>
        <dbReference type="ARBA" id="ARBA00049360"/>
    </source>
</evidence>
<comment type="similarity">
    <text evidence="3">Belongs to the nanoviruses/circoviruses replication-associated protein family.</text>
</comment>
<evidence type="ECO:0000256" key="3">
    <source>
        <dbReference type="ARBA" id="ARBA00008545"/>
    </source>
</evidence>
<dbReference type="PROSITE" id="PS52020">
    <property type="entry name" value="CRESS_DNA_REP"/>
    <property type="match status" value="1"/>
</dbReference>
<keyword evidence="4" id="KW-0808">Transferase</keyword>
<dbReference type="GO" id="GO:0016779">
    <property type="term" value="F:nucleotidyltransferase activity"/>
    <property type="evidence" value="ECO:0007669"/>
    <property type="project" value="UniProtKB-KW"/>
</dbReference>
<dbReference type="GO" id="GO:0042025">
    <property type="term" value="C:host cell nucleus"/>
    <property type="evidence" value="ECO:0007669"/>
    <property type="project" value="UniProtKB-SubCell"/>
</dbReference>
<dbReference type="InterPro" id="IPR000605">
    <property type="entry name" value="Helicase_SF3_ssDNA/RNA_vir"/>
</dbReference>
<keyword evidence="14" id="KW-0511">Multifunctional enzyme</keyword>
<dbReference type="GO" id="GO:0003724">
    <property type="term" value="F:RNA helicase activity"/>
    <property type="evidence" value="ECO:0007669"/>
    <property type="project" value="InterPro"/>
</dbReference>
<evidence type="ECO:0000256" key="16">
    <source>
        <dbReference type="ARBA" id="ARBA00032243"/>
    </source>
</evidence>
<evidence type="ECO:0000256" key="10">
    <source>
        <dbReference type="ARBA" id="ARBA00022759"/>
    </source>
</evidence>
<organism evidence="19">
    <name type="scientific">Circular ssDNA virus sp</name>
    <dbReference type="NCBI Taxonomy" id="2805939"/>
    <lineage>
        <taxon>Viruses</taxon>
    </lineage>
</organism>
<evidence type="ECO:0000313" key="19">
    <source>
        <dbReference type="EMBL" id="AWU66055.1"/>
    </source>
</evidence>
<evidence type="ECO:0000256" key="8">
    <source>
        <dbReference type="ARBA" id="ARBA00022723"/>
    </source>
</evidence>
<comment type="cofactor">
    <cofactor evidence="1">
        <name>Mn(2+)</name>
        <dbReference type="ChEBI" id="CHEBI:29035"/>
    </cofactor>
</comment>
<keyword evidence="13" id="KW-0238">DNA-binding</keyword>
<keyword evidence="8" id="KW-0479">Metal-binding</keyword>
<evidence type="ECO:0000256" key="14">
    <source>
        <dbReference type="ARBA" id="ARBA00023268"/>
    </source>
</evidence>
<protein>
    <recommendedName>
        <fullName evidence="15">ATP-dependent helicase Rep</fullName>
    </recommendedName>
    <alternativeName>
        <fullName evidence="16">RepP</fullName>
    </alternativeName>
</protein>
<evidence type="ECO:0000256" key="6">
    <source>
        <dbReference type="ARBA" id="ARBA00022705"/>
    </source>
</evidence>
<dbReference type="GO" id="GO:0003723">
    <property type="term" value="F:RNA binding"/>
    <property type="evidence" value="ECO:0007669"/>
    <property type="project" value="InterPro"/>
</dbReference>
<keyword evidence="7" id="KW-0540">Nuclease</keyword>
<dbReference type="InterPro" id="IPR027417">
    <property type="entry name" value="P-loop_NTPase"/>
</dbReference>
<dbReference type="GO" id="GO:0004519">
    <property type="term" value="F:endonuclease activity"/>
    <property type="evidence" value="ECO:0007669"/>
    <property type="project" value="UniProtKB-KW"/>
</dbReference>
<dbReference type="Pfam" id="PF02407">
    <property type="entry name" value="Viral_Rep"/>
    <property type="match status" value="1"/>
</dbReference>
<keyword evidence="12" id="KW-0190">Covalent protein-DNA linkage</keyword>
<accession>A0A2Z4C0C2</accession>
<dbReference type="Pfam" id="PF00910">
    <property type="entry name" value="RNA_helicase"/>
    <property type="match status" value="1"/>
</dbReference>
<evidence type="ECO:0000256" key="11">
    <source>
        <dbReference type="ARBA" id="ARBA00022801"/>
    </source>
</evidence>
<dbReference type="InterPro" id="IPR049912">
    <property type="entry name" value="CRESS_DNA_REP"/>
</dbReference>
<comment type="catalytic activity">
    <reaction evidence="17">
        <text>ATP + H2O = ADP + phosphate + H(+)</text>
        <dbReference type="Rhea" id="RHEA:13065"/>
        <dbReference type="ChEBI" id="CHEBI:15377"/>
        <dbReference type="ChEBI" id="CHEBI:15378"/>
        <dbReference type="ChEBI" id="CHEBI:30616"/>
        <dbReference type="ChEBI" id="CHEBI:43474"/>
        <dbReference type="ChEBI" id="CHEBI:456216"/>
    </reaction>
</comment>
<reference evidence="19" key="1">
    <citation type="submission" date="2017-11" db="EMBL/GenBank/DDBJ databases">
        <title>Uncontacted Amerindians fecal virome includes widely dispersed human pathogens.</title>
        <authorList>
            <person name="Siqueira J.D."/>
            <person name="Dominguez-Bello M.G."/>
            <person name="Deng X."/>
            <person name="Delwart E."/>
        </authorList>
    </citation>
    <scope>NUCLEOTIDE SEQUENCE</scope>
</reference>
<keyword evidence="5" id="KW-0548">Nucleotidyltransferase</keyword>
<dbReference type="CDD" id="cd00009">
    <property type="entry name" value="AAA"/>
    <property type="match status" value="1"/>
</dbReference>
<dbReference type="GO" id="GO:0006260">
    <property type="term" value="P:DNA replication"/>
    <property type="evidence" value="ECO:0007669"/>
    <property type="project" value="UniProtKB-KW"/>
</dbReference>
<dbReference type="Gene3D" id="3.40.50.300">
    <property type="entry name" value="P-loop containing nucleotide triphosphate hydrolases"/>
    <property type="match status" value="1"/>
</dbReference>
<dbReference type="Gene3D" id="3.40.1310.20">
    <property type="match status" value="1"/>
</dbReference>
<dbReference type="SUPFAM" id="SSF52540">
    <property type="entry name" value="P-loop containing nucleoside triphosphate hydrolases"/>
    <property type="match status" value="1"/>
</dbReference>
<evidence type="ECO:0000256" key="1">
    <source>
        <dbReference type="ARBA" id="ARBA00001936"/>
    </source>
</evidence>
<feature type="domain" description="CRESS-DNA virus Rep endonuclease" evidence="18">
    <location>
        <begin position="13"/>
        <end position="109"/>
    </location>
</feature>
<keyword evidence="10" id="KW-0255">Endonuclease</keyword>
<evidence type="ECO:0000256" key="12">
    <source>
        <dbReference type="ARBA" id="ARBA00023124"/>
    </source>
</evidence>
<proteinExistence type="inferred from homology"/>
<sequence>MATKTTKKDKQKNTRAKRWVFTLNNYTPEEENKLKELECEWLIFGHEHTEGDGTPHLQGAITFKDRVYFNKLQKMIPRAHIEMMNGQPSESKNYCTKEDSTTYFEKGIQPKDQGKKGGAATKEKWDNALAAAKQGNFEDIPSDLWIKYQRSFKQIYSDARIDPSMKEYTDTDLKNHFLWLYGPTGTGKSHTAHRIAEELAPGELPYLKDLNKWWNGYDHQKVTIIEEADPKRCEHLASFFKKWADKWAFTAECKGTVIPACRPEYIIVTSNYPLEECFPEENDYQPLKRRFTVQELSSRNFQVQWPTAPVQSSALDGTMPQG</sequence>
<evidence type="ECO:0000256" key="2">
    <source>
        <dbReference type="ARBA" id="ARBA00004147"/>
    </source>
</evidence>
<evidence type="ECO:0000256" key="9">
    <source>
        <dbReference type="ARBA" id="ARBA00022741"/>
    </source>
</evidence>
<evidence type="ECO:0000256" key="13">
    <source>
        <dbReference type="ARBA" id="ARBA00023125"/>
    </source>
</evidence>
<evidence type="ECO:0000256" key="15">
    <source>
        <dbReference type="ARBA" id="ARBA00030754"/>
    </source>
</evidence>
<evidence type="ECO:0000256" key="7">
    <source>
        <dbReference type="ARBA" id="ARBA00022722"/>
    </source>
</evidence>
<dbReference type="GO" id="GO:0046872">
    <property type="term" value="F:metal ion binding"/>
    <property type="evidence" value="ECO:0007669"/>
    <property type="project" value="UniProtKB-KW"/>
</dbReference>
<keyword evidence="9" id="KW-0547">Nucleotide-binding</keyword>
<evidence type="ECO:0000256" key="5">
    <source>
        <dbReference type="ARBA" id="ARBA00022695"/>
    </source>
</evidence>
<evidence type="ECO:0000259" key="18">
    <source>
        <dbReference type="PROSITE" id="PS52020"/>
    </source>
</evidence>
<dbReference type="GO" id="GO:0016787">
    <property type="term" value="F:hydrolase activity"/>
    <property type="evidence" value="ECO:0007669"/>
    <property type="project" value="UniProtKB-KW"/>
</dbReference>
<keyword evidence="11" id="KW-0378">Hydrolase</keyword>
<name>A0A2Z4C0C2_9VIRU</name>
<dbReference type="GO" id="GO:0000166">
    <property type="term" value="F:nucleotide binding"/>
    <property type="evidence" value="ECO:0007669"/>
    <property type="project" value="UniProtKB-KW"/>
</dbReference>